<reference evidence="1" key="1">
    <citation type="journal article" date="2023" name="G3 (Bethesda)">
        <title>A reference genome for the long-term kleptoplast-retaining sea slug Elysia crispata morphotype clarki.</title>
        <authorList>
            <person name="Eastman K.E."/>
            <person name="Pendleton A.L."/>
            <person name="Shaikh M.A."/>
            <person name="Suttiyut T."/>
            <person name="Ogas R."/>
            <person name="Tomko P."/>
            <person name="Gavelis G."/>
            <person name="Widhalm J.R."/>
            <person name="Wisecaver J.H."/>
        </authorList>
    </citation>
    <scope>NUCLEOTIDE SEQUENCE</scope>
    <source>
        <strain evidence="1">ECLA1</strain>
    </source>
</reference>
<evidence type="ECO:0000313" key="2">
    <source>
        <dbReference type="Proteomes" id="UP001283361"/>
    </source>
</evidence>
<dbReference type="Proteomes" id="UP001283361">
    <property type="component" value="Unassembled WGS sequence"/>
</dbReference>
<protein>
    <submittedName>
        <fullName evidence="1">Uncharacterized protein</fullName>
    </submittedName>
</protein>
<comment type="caution">
    <text evidence="1">The sequence shown here is derived from an EMBL/GenBank/DDBJ whole genome shotgun (WGS) entry which is preliminary data.</text>
</comment>
<name>A0AAE0Z9I5_9GAST</name>
<sequence length="86" mass="10135">MKKTDFCILKLFDKVHLFRCPEETLTRRGLRSETLTRRGLRSKPHHDMRTCRLEGGGTTYATTRVIALSNFRTEHARQPRPRHNQT</sequence>
<proteinExistence type="predicted"/>
<accession>A0AAE0Z9I5</accession>
<evidence type="ECO:0000313" key="1">
    <source>
        <dbReference type="EMBL" id="KAK3765379.1"/>
    </source>
</evidence>
<keyword evidence="2" id="KW-1185">Reference proteome</keyword>
<dbReference type="AlphaFoldDB" id="A0AAE0Z9I5"/>
<dbReference type="EMBL" id="JAWDGP010004318">
    <property type="protein sequence ID" value="KAK3765379.1"/>
    <property type="molecule type" value="Genomic_DNA"/>
</dbReference>
<gene>
    <name evidence="1" type="ORF">RRG08_065135</name>
</gene>
<organism evidence="1 2">
    <name type="scientific">Elysia crispata</name>
    <name type="common">lettuce slug</name>
    <dbReference type="NCBI Taxonomy" id="231223"/>
    <lineage>
        <taxon>Eukaryota</taxon>
        <taxon>Metazoa</taxon>
        <taxon>Spiralia</taxon>
        <taxon>Lophotrochozoa</taxon>
        <taxon>Mollusca</taxon>
        <taxon>Gastropoda</taxon>
        <taxon>Heterobranchia</taxon>
        <taxon>Euthyneura</taxon>
        <taxon>Panpulmonata</taxon>
        <taxon>Sacoglossa</taxon>
        <taxon>Placobranchoidea</taxon>
        <taxon>Plakobranchidae</taxon>
        <taxon>Elysia</taxon>
    </lineage>
</organism>